<dbReference type="Pfam" id="PF09783">
    <property type="entry name" value="Vac_ImportDeg"/>
    <property type="match status" value="1"/>
</dbReference>
<reference evidence="3 4" key="1">
    <citation type="submission" date="2016-07" db="EMBL/GenBank/DDBJ databases">
        <title>Pervasive Adenine N6-methylation of Active Genes in Fungi.</title>
        <authorList>
            <consortium name="DOE Joint Genome Institute"/>
            <person name="Mondo S.J."/>
            <person name="Dannebaum R.O."/>
            <person name="Kuo R.C."/>
            <person name="Labutti K."/>
            <person name="Haridas S."/>
            <person name="Kuo A."/>
            <person name="Salamov A."/>
            <person name="Ahrendt S.R."/>
            <person name="Lipzen A."/>
            <person name="Sullivan W."/>
            <person name="Andreopoulos W.B."/>
            <person name="Clum A."/>
            <person name="Lindquist E."/>
            <person name="Daum C."/>
            <person name="Ramamoorthy G.K."/>
            <person name="Gryganskyi A."/>
            <person name="Culley D."/>
            <person name="Magnuson J.K."/>
            <person name="James T.Y."/>
            <person name="O'Malley M.A."/>
            <person name="Stajich J.E."/>
            <person name="Spatafora J.W."/>
            <person name="Visel A."/>
            <person name="Grigoriev I.V."/>
        </authorList>
    </citation>
    <scope>NUCLEOTIDE SEQUENCE [LARGE SCALE GENOMIC DNA]</scope>
    <source>
        <strain evidence="3 4">NRRL 2496</strain>
    </source>
</reference>
<feature type="region of interest" description="Disordered" evidence="2">
    <location>
        <begin position="1"/>
        <end position="67"/>
    </location>
</feature>
<dbReference type="OrthoDB" id="62at2759"/>
<comment type="caution">
    <text evidence="3">The sequence shown here is derived from an EMBL/GenBank/DDBJ whole genome shotgun (WGS) entry which is preliminary data.</text>
</comment>
<sequence>MPIPSSHSSLRQLRRSIPDAEHKPTAQCPDCGSEDCSSCRRNAKRHKAWKEHQQKDALNQEEEDDCNNKPIQQEALVERRNAHRLFTSRAEDEAWVDISTQRLPNSRLGSLYPGSRFRGKQKCGITTYDVLVDIQHVNLKESTLSGYLNIKGLTTEFPELTTFFEGEIIGPKYSFLTRKWQAQLLIDEAHWKRFPSFLPYLQIFNRDDFTYDPTDNDFVYMRWKERFLVPDHRVDTLEGASFAGFYYICYQRSTDQIKGYYFFRHHTQWYQELSLEHVKQNCFGNFELR</sequence>
<dbReference type="AlphaFoldDB" id="A0A1X2H9Q2"/>
<evidence type="ECO:0000313" key="3">
    <source>
        <dbReference type="EMBL" id="ORY95379.1"/>
    </source>
</evidence>
<dbReference type="PANTHER" id="PTHR14534">
    <property type="entry name" value="VACUOLAR IMPORT AND DEGRADATION PROTEIN 24"/>
    <property type="match status" value="1"/>
</dbReference>
<proteinExistence type="inferred from homology"/>
<comment type="similarity">
    <text evidence="1">Belongs to the GID4/VID24 family.</text>
</comment>
<dbReference type="Proteomes" id="UP000242180">
    <property type="component" value="Unassembled WGS sequence"/>
</dbReference>
<accession>A0A1X2H9Q2</accession>
<dbReference type="GO" id="GO:0005773">
    <property type="term" value="C:vacuole"/>
    <property type="evidence" value="ECO:0007669"/>
    <property type="project" value="GOC"/>
</dbReference>
<dbReference type="STRING" id="13706.A0A1X2H9Q2"/>
<feature type="compositionally biased region" description="Low complexity" evidence="2">
    <location>
        <begin position="1"/>
        <end position="11"/>
    </location>
</feature>
<evidence type="ECO:0000313" key="4">
    <source>
        <dbReference type="Proteomes" id="UP000242180"/>
    </source>
</evidence>
<keyword evidence="4" id="KW-1185">Reference proteome</keyword>
<organism evidence="3 4">
    <name type="scientific">Syncephalastrum racemosum</name>
    <name type="common">Filamentous fungus</name>
    <dbReference type="NCBI Taxonomy" id="13706"/>
    <lineage>
        <taxon>Eukaryota</taxon>
        <taxon>Fungi</taxon>
        <taxon>Fungi incertae sedis</taxon>
        <taxon>Mucoromycota</taxon>
        <taxon>Mucoromycotina</taxon>
        <taxon>Mucoromycetes</taxon>
        <taxon>Mucorales</taxon>
        <taxon>Syncephalastraceae</taxon>
        <taxon>Syncephalastrum</taxon>
    </lineage>
</organism>
<dbReference type="InterPro" id="IPR018618">
    <property type="entry name" value="GID4/10-like"/>
</dbReference>
<dbReference type="EMBL" id="MCGN01000006">
    <property type="protein sequence ID" value="ORY95379.1"/>
    <property type="molecule type" value="Genomic_DNA"/>
</dbReference>
<dbReference type="OMA" id="GYYYHRQ"/>
<gene>
    <name evidence="3" type="ORF">BCR43DRAFT_492898</name>
</gene>
<name>A0A1X2H9Q2_SYNRA</name>
<dbReference type="GO" id="GO:0045721">
    <property type="term" value="P:negative regulation of gluconeogenesis"/>
    <property type="evidence" value="ECO:0007669"/>
    <property type="project" value="TreeGrafter"/>
</dbReference>
<dbReference type="PANTHER" id="PTHR14534:SF3">
    <property type="entry name" value="GID COMPLEX SUBUNIT 4 HOMOLOG"/>
    <property type="match status" value="1"/>
</dbReference>
<protein>
    <submittedName>
        <fullName evidence="3">Vacuolar import and degradation protein-domain-containing protein</fullName>
    </submittedName>
</protein>
<dbReference type="GO" id="GO:0006623">
    <property type="term" value="P:protein targeting to vacuole"/>
    <property type="evidence" value="ECO:0007669"/>
    <property type="project" value="TreeGrafter"/>
</dbReference>
<dbReference type="InParanoid" id="A0A1X2H9Q2"/>
<dbReference type="GO" id="GO:0043161">
    <property type="term" value="P:proteasome-mediated ubiquitin-dependent protein catabolic process"/>
    <property type="evidence" value="ECO:0007669"/>
    <property type="project" value="TreeGrafter"/>
</dbReference>
<dbReference type="GO" id="GO:0007039">
    <property type="term" value="P:protein catabolic process in the vacuole"/>
    <property type="evidence" value="ECO:0007669"/>
    <property type="project" value="TreeGrafter"/>
</dbReference>
<evidence type="ECO:0000256" key="1">
    <source>
        <dbReference type="ARBA" id="ARBA00061469"/>
    </source>
</evidence>
<evidence type="ECO:0000256" key="2">
    <source>
        <dbReference type="SAM" id="MobiDB-lite"/>
    </source>
</evidence>
<dbReference type="GO" id="GO:0034657">
    <property type="term" value="C:GID complex"/>
    <property type="evidence" value="ECO:0007669"/>
    <property type="project" value="TreeGrafter"/>
</dbReference>
<dbReference type="FunCoup" id="A0A1X2H9Q2">
    <property type="interactions" value="288"/>
</dbReference>